<evidence type="ECO:0000313" key="1">
    <source>
        <dbReference type="EMBL" id="PAE88127.1"/>
    </source>
</evidence>
<dbReference type="PROSITE" id="PS51725">
    <property type="entry name" value="ABM"/>
    <property type="match status" value="1"/>
</dbReference>
<dbReference type="GO" id="GO:0004497">
    <property type="term" value="F:monooxygenase activity"/>
    <property type="evidence" value="ECO:0007669"/>
    <property type="project" value="UniProtKB-KW"/>
</dbReference>
<dbReference type="EMBL" id="NPCC01000023">
    <property type="protein sequence ID" value="PAE88127.1"/>
    <property type="molecule type" value="Genomic_DNA"/>
</dbReference>
<name>A0A268NX68_SHOCL</name>
<dbReference type="AlphaFoldDB" id="A0A268NX68"/>
<dbReference type="InterPro" id="IPR011008">
    <property type="entry name" value="Dimeric_a/b-barrel"/>
</dbReference>
<dbReference type="InterPro" id="IPR007138">
    <property type="entry name" value="ABM_dom"/>
</dbReference>
<dbReference type="Proteomes" id="UP000216207">
    <property type="component" value="Unassembled WGS sequence"/>
</dbReference>
<protein>
    <submittedName>
        <fullName evidence="1">Antibiotic biosynthesis monooxygenase</fullName>
    </submittedName>
</protein>
<keyword evidence="1" id="KW-0503">Monooxygenase</keyword>
<dbReference type="SUPFAM" id="SSF54909">
    <property type="entry name" value="Dimeric alpha+beta barrel"/>
    <property type="match status" value="1"/>
</dbReference>
<dbReference type="OMA" id="VVTQWES"/>
<sequence>MYVVMNELHVPPERKAVLTERFRQSAERMAEVPGCLEFLFLTNMEETGKQIVFTKWASKQDYENWLSSPAFANAHSGKSKQAKPAASANELFAYEVAHYFCKGD</sequence>
<keyword evidence="1" id="KW-0560">Oxidoreductase</keyword>
<evidence type="ECO:0000313" key="2">
    <source>
        <dbReference type="Proteomes" id="UP000216207"/>
    </source>
</evidence>
<reference evidence="1 2" key="1">
    <citation type="submission" date="2017-07" db="EMBL/GenBank/DDBJ databases">
        <title>Isolation and whole genome analysis of endospore-forming bacteria from heroin.</title>
        <authorList>
            <person name="Kalinowski J."/>
            <person name="Ahrens B."/>
            <person name="Al-Dilaimi A."/>
            <person name="Winkler A."/>
            <person name="Wibberg D."/>
            <person name="Schleenbecker U."/>
            <person name="Ruckert C."/>
            <person name="Wolfel R."/>
            <person name="Grass G."/>
        </authorList>
    </citation>
    <scope>NUCLEOTIDE SEQUENCE [LARGE SCALE GENOMIC DNA]</scope>
    <source>
        <strain evidence="1 2">7539</strain>
    </source>
</reference>
<dbReference type="Gene3D" id="3.30.70.100">
    <property type="match status" value="1"/>
</dbReference>
<dbReference type="RefSeq" id="WP_011246316.1">
    <property type="nucleotide sequence ID" value="NZ_BOQS01000005.1"/>
</dbReference>
<dbReference type="InterPro" id="IPR050404">
    <property type="entry name" value="Heme-degrading_MO"/>
</dbReference>
<comment type="caution">
    <text evidence="1">The sequence shown here is derived from an EMBL/GenBank/DDBJ whole genome shotgun (WGS) entry which is preliminary data.</text>
</comment>
<proteinExistence type="predicted"/>
<dbReference type="PANTHER" id="PTHR34474">
    <property type="entry name" value="SIGNAL TRANSDUCTION PROTEIN TRAP"/>
    <property type="match status" value="1"/>
</dbReference>
<accession>A0A268NX68</accession>
<organism evidence="1 2">
    <name type="scientific">Shouchella clausii</name>
    <name type="common">Alkalihalobacillus clausii</name>
    <dbReference type="NCBI Taxonomy" id="79880"/>
    <lineage>
        <taxon>Bacteria</taxon>
        <taxon>Bacillati</taxon>
        <taxon>Bacillota</taxon>
        <taxon>Bacilli</taxon>
        <taxon>Bacillales</taxon>
        <taxon>Bacillaceae</taxon>
        <taxon>Shouchella</taxon>
    </lineage>
</organism>
<dbReference type="PANTHER" id="PTHR34474:SF2">
    <property type="entry name" value="SIGNAL TRANSDUCTION PROTEIN TRAP"/>
    <property type="match status" value="1"/>
</dbReference>
<gene>
    <name evidence="1" type="ORF">CHH72_14870</name>
</gene>
<dbReference type="Pfam" id="PF03992">
    <property type="entry name" value="ABM"/>
    <property type="match status" value="1"/>
</dbReference>